<evidence type="ECO:0000313" key="1">
    <source>
        <dbReference type="EMBL" id="SPO31661.1"/>
    </source>
</evidence>
<organism evidence="1 2">
    <name type="scientific">Ustilago trichophora</name>
    <dbReference type="NCBI Taxonomy" id="86804"/>
    <lineage>
        <taxon>Eukaryota</taxon>
        <taxon>Fungi</taxon>
        <taxon>Dikarya</taxon>
        <taxon>Basidiomycota</taxon>
        <taxon>Ustilaginomycotina</taxon>
        <taxon>Ustilaginomycetes</taxon>
        <taxon>Ustilaginales</taxon>
        <taxon>Ustilaginaceae</taxon>
        <taxon>Ustilago</taxon>
    </lineage>
</organism>
<proteinExistence type="predicted"/>
<dbReference type="AlphaFoldDB" id="A0A5C3EQE3"/>
<evidence type="ECO:0000313" key="2">
    <source>
        <dbReference type="Proteomes" id="UP000324022"/>
    </source>
</evidence>
<accession>A0A5C3EQE3</accession>
<name>A0A5C3EQE3_9BASI</name>
<dbReference type="Proteomes" id="UP000324022">
    <property type="component" value="Unassembled WGS sequence"/>
</dbReference>
<protein>
    <submittedName>
        <fullName evidence="1">Uncharacterized protein</fullName>
    </submittedName>
</protein>
<gene>
    <name evidence="1" type="ORF">UTRI_10303</name>
</gene>
<reference evidence="1 2" key="1">
    <citation type="submission" date="2018-03" db="EMBL/GenBank/DDBJ databases">
        <authorList>
            <person name="Guldener U."/>
        </authorList>
    </citation>
    <scope>NUCLEOTIDE SEQUENCE [LARGE SCALE GENOMIC DNA]</scope>
    <source>
        <strain evidence="1 2">NBRC100155</strain>
    </source>
</reference>
<keyword evidence="2" id="KW-1185">Reference proteome</keyword>
<dbReference type="EMBL" id="OOIN01000039">
    <property type="protein sequence ID" value="SPO31661.1"/>
    <property type="molecule type" value="Genomic_DNA"/>
</dbReference>
<sequence length="252" mass="27977">MVSNKNKAKSKLEKERKAMYQAFKSHAQAISLPHLDSDESTPESAFQVIGGSIQVPGFSAPLMINLTLLDYSTGKPILQGFRPTCYKKKVAAFKSATKGLEFYKVAQETDKGKKTSRGYIHLGIWSEQGNFKYNFTSGTTHNANSAPLLTWARDSNEFFNHLLPFIHSDWHGTWTPGLQQLSGSLVTSRNKLSFSLTTELLAHSSTLSLAKFMMMARMLSPHFPSTLEPAPWFQGCQWVGCSRGETCQGLCA</sequence>